<proteinExistence type="inferred from homology"/>
<feature type="region of interest" description="Disordered" evidence="5">
    <location>
        <begin position="235"/>
        <end position="261"/>
    </location>
</feature>
<dbReference type="InterPro" id="IPR003593">
    <property type="entry name" value="AAA+_ATPase"/>
</dbReference>
<evidence type="ECO:0000256" key="3">
    <source>
        <dbReference type="ARBA" id="ARBA00022741"/>
    </source>
</evidence>
<dbReference type="SMART" id="SM00382">
    <property type="entry name" value="AAA"/>
    <property type="match status" value="1"/>
</dbReference>
<dbReference type="CDD" id="cd03220">
    <property type="entry name" value="ABC_KpsT_Wzt"/>
    <property type="match status" value="1"/>
</dbReference>
<dbReference type="Gene3D" id="3.40.50.300">
    <property type="entry name" value="P-loop containing nucleotide triphosphate hydrolases"/>
    <property type="match status" value="1"/>
</dbReference>
<evidence type="ECO:0000313" key="7">
    <source>
        <dbReference type="EMBL" id="MFD2277214.1"/>
    </source>
</evidence>
<dbReference type="GO" id="GO:0005524">
    <property type="term" value="F:ATP binding"/>
    <property type="evidence" value="ECO:0007669"/>
    <property type="project" value="UniProtKB-KW"/>
</dbReference>
<dbReference type="PANTHER" id="PTHR46743:SF2">
    <property type="entry name" value="TEICHOIC ACIDS EXPORT ATP-BINDING PROTEIN TAGH"/>
    <property type="match status" value="1"/>
</dbReference>
<comment type="caution">
    <text evidence="7">The sequence shown here is derived from an EMBL/GenBank/DDBJ whole genome shotgun (WGS) entry which is preliminary data.</text>
</comment>
<keyword evidence="8" id="KW-1185">Reference proteome</keyword>
<gene>
    <name evidence="7" type="ORF">ACFSQZ_12100</name>
</gene>
<dbReference type="InterPro" id="IPR050683">
    <property type="entry name" value="Bact_Polysacc_Export_ATP-bd"/>
</dbReference>
<evidence type="ECO:0000256" key="5">
    <source>
        <dbReference type="SAM" id="MobiDB-lite"/>
    </source>
</evidence>
<keyword evidence="3" id="KW-0547">Nucleotide-binding</keyword>
<accession>A0ABW5E9Y0</accession>
<reference evidence="8" key="1">
    <citation type="journal article" date="2019" name="Int. J. Syst. Evol. Microbiol.">
        <title>The Global Catalogue of Microorganisms (GCM) 10K type strain sequencing project: providing services to taxonomists for standard genome sequencing and annotation.</title>
        <authorList>
            <consortium name="The Broad Institute Genomics Platform"/>
            <consortium name="The Broad Institute Genome Sequencing Center for Infectious Disease"/>
            <person name="Wu L."/>
            <person name="Ma J."/>
        </authorList>
    </citation>
    <scope>NUCLEOTIDE SEQUENCE [LARGE SCALE GENOMIC DNA]</scope>
    <source>
        <strain evidence="8">JCM 16545</strain>
    </source>
</reference>
<dbReference type="InterPro" id="IPR003439">
    <property type="entry name" value="ABC_transporter-like_ATP-bd"/>
</dbReference>
<keyword evidence="4 7" id="KW-0067">ATP-binding</keyword>
<keyword evidence="2" id="KW-0813">Transport</keyword>
<dbReference type="InterPro" id="IPR017871">
    <property type="entry name" value="ABC_transporter-like_CS"/>
</dbReference>
<evidence type="ECO:0000256" key="2">
    <source>
        <dbReference type="ARBA" id="ARBA00022448"/>
    </source>
</evidence>
<sequence length="261" mass="28873">MIELTNVTKYYHLKGGKTHDVMRDISLCIPEKKSIGILGPNGAGKSTLLRMIGGAEAPNSGTIKSNSSISWPLGVGVGFQGSLTGRQNIEFACRINGLTKAEKEYIIKNVIEFAELGDFFDMPVKSYSSGMRARLGFGLSINFDFDYYLIDELTSVGDAIFRQKAERAFEEIKERASLIFVAHNLTTLKKSCESAIFLRNGNASYYESIDEGIDSYLNFIAEKDPITAKKMARKLAKKATKKKTAKKATRKKNTKNPNGTQ</sequence>
<evidence type="ECO:0000256" key="4">
    <source>
        <dbReference type="ARBA" id="ARBA00022840"/>
    </source>
</evidence>
<feature type="domain" description="ABC transporter" evidence="6">
    <location>
        <begin position="2"/>
        <end position="225"/>
    </location>
</feature>
<evidence type="ECO:0000313" key="8">
    <source>
        <dbReference type="Proteomes" id="UP001597297"/>
    </source>
</evidence>
<comment type="similarity">
    <text evidence="1">Belongs to the ABC transporter superfamily.</text>
</comment>
<dbReference type="InterPro" id="IPR027417">
    <property type="entry name" value="P-loop_NTPase"/>
</dbReference>
<dbReference type="PROSITE" id="PS00211">
    <property type="entry name" value="ABC_TRANSPORTER_1"/>
    <property type="match status" value="1"/>
</dbReference>
<dbReference type="PROSITE" id="PS50893">
    <property type="entry name" value="ABC_TRANSPORTER_2"/>
    <property type="match status" value="1"/>
</dbReference>
<evidence type="ECO:0000259" key="6">
    <source>
        <dbReference type="PROSITE" id="PS50893"/>
    </source>
</evidence>
<dbReference type="EMBL" id="JBHUJC010000041">
    <property type="protein sequence ID" value="MFD2277214.1"/>
    <property type="molecule type" value="Genomic_DNA"/>
</dbReference>
<dbReference type="SUPFAM" id="SSF52540">
    <property type="entry name" value="P-loop containing nucleoside triphosphate hydrolases"/>
    <property type="match status" value="1"/>
</dbReference>
<dbReference type="InterPro" id="IPR015860">
    <property type="entry name" value="ABC_transpr_TagH-like"/>
</dbReference>
<dbReference type="PANTHER" id="PTHR46743">
    <property type="entry name" value="TEICHOIC ACIDS EXPORT ATP-BINDING PROTEIN TAGH"/>
    <property type="match status" value="1"/>
</dbReference>
<organism evidence="7 8">
    <name type="scientific">Rubritalea spongiae</name>
    <dbReference type="NCBI Taxonomy" id="430797"/>
    <lineage>
        <taxon>Bacteria</taxon>
        <taxon>Pseudomonadati</taxon>
        <taxon>Verrucomicrobiota</taxon>
        <taxon>Verrucomicrobiia</taxon>
        <taxon>Verrucomicrobiales</taxon>
        <taxon>Rubritaleaceae</taxon>
        <taxon>Rubritalea</taxon>
    </lineage>
</organism>
<evidence type="ECO:0000256" key="1">
    <source>
        <dbReference type="ARBA" id="ARBA00005417"/>
    </source>
</evidence>
<name>A0ABW5E9Y0_9BACT</name>
<dbReference type="Proteomes" id="UP001597297">
    <property type="component" value="Unassembled WGS sequence"/>
</dbReference>
<feature type="compositionally biased region" description="Basic residues" evidence="5">
    <location>
        <begin position="235"/>
        <end position="254"/>
    </location>
</feature>
<dbReference type="Pfam" id="PF00005">
    <property type="entry name" value="ABC_tran"/>
    <property type="match status" value="1"/>
</dbReference>
<dbReference type="RefSeq" id="WP_377094001.1">
    <property type="nucleotide sequence ID" value="NZ_JBHSJM010000001.1"/>
</dbReference>
<protein>
    <submittedName>
        <fullName evidence="7">ABC transporter ATP-binding protein</fullName>
    </submittedName>
</protein>